<dbReference type="EMBL" id="BK016265">
    <property type="protein sequence ID" value="DAG05886.1"/>
    <property type="molecule type" value="Genomic_DNA"/>
</dbReference>
<reference evidence="1" key="1">
    <citation type="journal article" date="2021" name="Proc. Natl. Acad. Sci. U.S.A.">
        <title>A Catalog of Tens of Thousands of Viruses from Human Metagenomes Reveals Hidden Associations with Chronic Diseases.</title>
        <authorList>
            <person name="Tisza M.J."/>
            <person name="Buck C.B."/>
        </authorList>
    </citation>
    <scope>NUCLEOTIDE SEQUENCE</scope>
    <source>
        <strain evidence="1">CtkfK18</strain>
    </source>
</reference>
<proteinExistence type="predicted"/>
<protein>
    <submittedName>
        <fullName evidence="1">Uncharacterized protein</fullName>
    </submittedName>
</protein>
<accession>A0A8S5VGT3</accession>
<organism evidence="1">
    <name type="scientific">Myoviridae sp. ctkfK18</name>
    <dbReference type="NCBI Taxonomy" id="2825165"/>
    <lineage>
        <taxon>Viruses</taxon>
        <taxon>Duplodnaviria</taxon>
        <taxon>Heunggongvirae</taxon>
        <taxon>Uroviricota</taxon>
        <taxon>Caudoviricetes</taxon>
    </lineage>
</organism>
<name>A0A8S5VGT3_9CAUD</name>
<evidence type="ECO:0000313" key="1">
    <source>
        <dbReference type="EMBL" id="DAG05886.1"/>
    </source>
</evidence>
<sequence>MCCCIGYPILLFSIGRNWTMMSGFSQKILKIFNSNM</sequence>